<dbReference type="OrthoDB" id="5394539at2759"/>
<dbReference type="SUPFAM" id="SSF52954">
    <property type="entry name" value="Class II aaRS ABD-related"/>
    <property type="match status" value="1"/>
</dbReference>
<dbReference type="EMBL" id="CAJNOQ010000861">
    <property type="protein sequence ID" value="CAF0845924.1"/>
    <property type="molecule type" value="Genomic_DNA"/>
</dbReference>
<protein>
    <recommendedName>
        <fullName evidence="1">Anticodon-binding domain-containing protein</fullName>
    </recommendedName>
</protein>
<dbReference type="InterPro" id="IPR036621">
    <property type="entry name" value="Anticodon-bd_dom_sf"/>
</dbReference>
<dbReference type="Gene3D" id="3.40.50.800">
    <property type="entry name" value="Anticodon-binding domain"/>
    <property type="match status" value="1"/>
</dbReference>
<dbReference type="Proteomes" id="UP000681722">
    <property type="component" value="Unassembled WGS sequence"/>
</dbReference>
<accession>A0A813W5F5</accession>
<name>A0A813W5F5_9BILA</name>
<evidence type="ECO:0000313" key="4">
    <source>
        <dbReference type="Proteomes" id="UP000663829"/>
    </source>
</evidence>
<evidence type="ECO:0000313" key="3">
    <source>
        <dbReference type="EMBL" id="CAF3633554.1"/>
    </source>
</evidence>
<proteinExistence type="predicted"/>
<reference evidence="2" key="1">
    <citation type="submission" date="2021-02" db="EMBL/GenBank/DDBJ databases">
        <authorList>
            <person name="Nowell W R."/>
        </authorList>
    </citation>
    <scope>NUCLEOTIDE SEQUENCE</scope>
</reference>
<dbReference type="EMBL" id="CAJOBC010000861">
    <property type="protein sequence ID" value="CAF3633554.1"/>
    <property type="molecule type" value="Genomic_DNA"/>
</dbReference>
<comment type="caution">
    <text evidence="2">The sequence shown here is derived from an EMBL/GenBank/DDBJ whole genome shotgun (WGS) entry which is preliminary data.</text>
</comment>
<evidence type="ECO:0000259" key="1">
    <source>
        <dbReference type="Pfam" id="PF03129"/>
    </source>
</evidence>
<organism evidence="2 4">
    <name type="scientific">Didymodactylos carnosus</name>
    <dbReference type="NCBI Taxonomy" id="1234261"/>
    <lineage>
        <taxon>Eukaryota</taxon>
        <taxon>Metazoa</taxon>
        <taxon>Spiralia</taxon>
        <taxon>Gnathifera</taxon>
        <taxon>Rotifera</taxon>
        <taxon>Eurotatoria</taxon>
        <taxon>Bdelloidea</taxon>
        <taxon>Philodinida</taxon>
        <taxon>Philodinidae</taxon>
        <taxon>Didymodactylos</taxon>
    </lineage>
</organism>
<keyword evidence="4" id="KW-1185">Reference proteome</keyword>
<sequence>MSSPSIILYKNLIKHCSQYGYLTSKALDARSEDVSSTLPDVSSMLPLSYTYGFLTSTLFYNLKHEWLKSLIRNTCGLYNIYWLDQQAPSTFESIIQKQEAYKKSKVTTYAIAWSENKISQPPSENLSSLLRLVQQDQSKDDYLNLRGVQLNSQKINLQRLTNERLRWWKKFLNKRESLLRVSDKCQLLIKYNVDKINASYCLESLITSDDEKCIDLSLNMNYALSVLLIDAFKDDSILQLHPLLAPYQVGIQLDEIQDSNTDDYNELRDYLGNILTSKYQFRFLRDNNGDWDKLGVPFVIILNSDSLKNGLCTVQNRDTRLREQVHIKHLPRHLSIYFKALDDYS</sequence>
<feature type="domain" description="Anticodon-binding" evidence="1">
    <location>
        <begin position="290"/>
        <end position="332"/>
    </location>
</feature>
<evidence type="ECO:0000313" key="2">
    <source>
        <dbReference type="EMBL" id="CAF0845924.1"/>
    </source>
</evidence>
<dbReference type="AlphaFoldDB" id="A0A813W5F5"/>
<dbReference type="Proteomes" id="UP000663829">
    <property type="component" value="Unassembled WGS sequence"/>
</dbReference>
<dbReference type="InterPro" id="IPR004154">
    <property type="entry name" value="Anticodon-bd"/>
</dbReference>
<gene>
    <name evidence="2" type="ORF">GPM918_LOCUS5816</name>
    <name evidence="3" type="ORF">SRO942_LOCUS5816</name>
</gene>
<dbReference type="Pfam" id="PF03129">
    <property type="entry name" value="HGTP_anticodon"/>
    <property type="match status" value="1"/>
</dbReference>